<sequence>MGERNEYWQTMYEELELQMKAMMSMTLELIESNDAEKQKIIENITKENNMLREAYKKSKVAEKENIKLNKEIRRLKLLEHKFNVTYAGKFTLKYLALKSSIKKQIKS</sequence>
<organism evidence="2 3">
    <name type="scientific">Peribacillus muralis</name>
    <dbReference type="NCBI Taxonomy" id="264697"/>
    <lineage>
        <taxon>Bacteria</taxon>
        <taxon>Bacillati</taxon>
        <taxon>Bacillota</taxon>
        <taxon>Bacilli</taxon>
        <taxon>Bacillales</taxon>
        <taxon>Bacillaceae</taxon>
        <taxon>Peribacillus</taxon>
    </lineage>
</organism>
<dbReference type="RefSeq" id="WP_064462038.1">
    <property type="nucleotide sequence ID" value="NZ_CP017080.1"/>
</dbReference>
<reference evidence="2 3" key="1">
    <citation type="submission" date="2016-08" db="EMBL/GenBank/DDBJ databases">
        <title>Complete genome sequence of Bacillus muralis G25-68, a strain with toxicity to nematodes.</title>
        <authorList>
            <person name="Zheng Z."/>
        </authorList>
    </citation>
    <scope>NUCLEOTIDE SEQUENCE [LARGE SCALE GENOMIC DNA]</scope>
    <source>
        <strain evidence="2 3">G25-68</strain>
    </source>
</reference>
<dbReference type="OrthoDB" id="2917207at2"/>
<name>A0A1B3XJU6_9BACI</name>
<dbReference type="AlphaFoldDB" id="A0A1B3XJU6"/>
<proteinExistence type="predicted"/>
<dbReference type="Proteomes" id="UP000077926">
    <property type="component" value="Chromosome"/>
</dbReference>
<gene>
    <name evidence="2" type="ORF">ABE28_003875</name>
</gene>
<dbReference type="STRING" id="264697.ABE28_003875"/>
<accession>A0A1B3XJU6</accession>
<dbReference type="KEGG" id="bmur:ABE28_003875"/>
<evidence type="ECO:0000256" key="1">
    <source>
        <dbReference type="SAM" id="Coils"/>
    </source>
</evidence>
<keyword evidence="3" id="KW-1185">Reference proteome</keyword>
<keyword evidence="1" id="KW-0175">Coiled coil</keyword>
<protein>
    <submittedName>
        <fullName evidence="2">Uncharacterized protein</fullName>
    </submittedName>
</protein>
<dbReference type="EMBL" id="CP017080">
    <property type="protein sequence ID" value="AOH53479.1"/>
    <property type="molecule type" value="Genomic_DNA"/>
</dbReference>
<evidence type="ECO:0000313" key="3">
    <source>
        <dbReference type="Proteomes" id="UP000077926"/>
    </source>
</evidence>
<feature type="coiled-coil region" evidence="1">
    <location>
        <begin position="51"/>
        <end position="81"/>
    </location>
</feature>
<evidence type="ECO:0000313" key="2">
    <source>
        <dbReference type="EMBL" id="AOH53479.1"/>
    </source>
</evidence>